<dbReference type="SUPFAM" id="SSF56925">
    <property type="entry name" value="OMPA-like"/>
    <property type="match status" value="1"/>
</dbReference>
<evidence type="ECO:0000313" key="1">
    <source>
        <dbReference type="EMBL" id="OIQ98473.1"/>
    </source>
</evidence>
<protein>
    <recommendedName>
        <fullName evidence="2">Outer membrane protein beta-barrel domain-containing protein</fullName>
    </recommendedName>
</protein>
<evidence type="ECO:0008006" key="2">
    <source>
        <dbReference type="Google" id="ProtNLM"/>
    </source>
</evidence>
<sequence>MKKLHFVALVFTSLSLNAMADDSGLFYAAAGASTEGANFSLGAGTNIDVLEISSIKLGNVNGNNPAKFVGLSLVQNATPTRDFNLLFRLGFGKTTTDFGNGMYATKTGYGNGVIFGVGGQYRVNSHLAFRTELNRINYAASADGRLSGIAYPLTLSALYIF</sequence>
<dbReference type="Gene3D" id="2.40.160.20">
    <property type="match status" value="1"/>
</dbReference>
<accession>A0A1J5RS01</accession>
<dbReference type="EMBL" id="MLJW01000118">
    <property type="protein sequence ID" value="OIQ98473.1"/>
    <property type="molecule type" value="Genomic_DNA"/>
</dbReference>
<name>A0A1J5RS01_9ZZZZ</name>
<reference evidence="1" key="1">
    <citation type="submission" date="2016-10" db="EMBL/GenBank/DDBJ databases">
        <title>Sequence of Gallionella enrichment culture.</title>
        <authorList>
            <person name="Poehlein A."/>
            <person name="Muehling M."/>
            <person name="Daniel R."/>
        </authorList>
    </citation>
    <scope>NUCLEOTIDE SEQUENCE</scope>
</reference>
<organism evidence="1">
    <name type="scientific">mine drainage metagenome</name>
    <dbReference type="NCBI Taxonomy" id="410659"/>
    <lineage>
        <taxon>unclassified sequences</taxon>
        <taxon>metagenomes</taxon>
        <taxon>ecological metagenomes</taxon>
    </lineage>
</organism>
<dbReference type="InterPro" id="IPR011250">
    <property type="entry name" value="OMP/PagP_B-barrel"/>
</dbReference>
<comment type="caution">
    <text evidence="1">The sequence shown here is derived from an EMBL/GenBank/DDBJ whole genome shotgun (WGS) entry which is preliminary data.</text>
</comment>
<proteinExistence type="predicted"/>
<dbReference type="AlphaFoldDB" id="A0A1J5RS01"/>
<gene>
    <name evidence="1" type="ORF">GALL_194480</name>
</gene>